<dbReference type="Pfam" id="PF17136">
    <property type="entry name" value="ribosomal_L24"/>
    <property type="match status" value="1"/>
</dbReference>
<dbReference type="InterPro" id="IPR003256">
    <property type="entry name" value="Ribosomal_uL24"/>
</dbReference>
<evidence type="ECO:0000259" key="12">
    <source>
        <dbReference type="SMART" id="SM00739"/>
    </source>
</evidence>
<evidence type="ECO:0000256" key="3">
    <source>
        <dbReference type="ARBA" id="ARBA00011838"/>
    </source>
</evidence>
<dbReference type="Gene3D" id="2.30.30.30">
    <property type="match status" value="1"/>
</dbReference>
<dbReference type="GO" id="GO:0003735">
    <property type="term" value="F:structural constituent of ribosome"/>
    <property type="evidence" value="ECO:0007669"/>
    <property type="project" value="InterPro"/>
</dbReference>
<comment type="function">
    <text evidence="9 10">One of the proteins that surrounds the polypeptide exit tunnel on the outside of the subunit.</text>
</comment>
<evidence type="ECO:0000256" key="1">
    <source>
        <dbReference type="ARBA" id="ARBA00004072"/>
    </source>
</evidence>
<dbReference type="PROSITE" id="PS01108">
    <property type="entry name" value="RIBOSOMAL_L24"/>
    <property type="match status" value="1"/>
</dbReference>
<dbReference type="PANTHER" id="PTHR12903">
    <property type="entry name" value="MITOCHONDRIAL RIBOSOMAL PROTEIN L24"/>
    <property type="match status" value="1"/>
</dbReference>
<evidence type="ECO:0000256" key="8">
    <source>
        <dbReference type="ARBA" id="ARBA00035206"/>
    </source>
</evidence>
<feature type="domain" description="KOW" evidence="12">
    <location>
        <begin position="6"/>
        <end position="33"/>
    </location>
</feature>
<evidence type="ECO:0000256" key="11">
    <source>
        <dbReference type="RuleBase" id="RU003477"/>
    </source>
</evidence>
<comment type="subunit">
    <text evidence="3 10">Part of the 50S ribosomal subunit.</text>
</comment>
<organism evidence="13 14">
    <name type="scientific">Caldicellulosiruptor changbaiensis</name>
    <dbReference type="NCBI Taxonomy" id="1222016"/>
    <lineage>
        <taxon>Bacteria</taxon>
        <taxon>Bacillati</taxon>
        <taxon>Bacillota</taxon>
        <taxon>Bacillota incertae sedis</taxon>
        <taxon>Caldicellulosiruptorales</taxon>
        <taxon>Caldicellulosiruptoraceae</taxon>
        <taxon>Caldicellulosiruptor</taxon>
    </lineage>
</organism>
<accession>A0A3T0D4M9</accession>
<comment type="function">
    <text evidence="1 10">One of two assembly initiator proteins, it binds directly to the 5'-end of the 23S rRNA, where it nucleates assembly of the 50S subunit.</text>
</comment>
<dbReference type="Proteomes" id="UP000282930">
    <property type="component" value="Chromosome"/>
</dbReference>
<dbReference type="InterPro" id="IPR005825">
    <property type="entry name" value="Ribosomal_uL24_CS"/>
</dbReference>
<dbReference type="InterPro" id="IPR057264">
    <property type="entry name" value="Ribosomal_uL24_C"/>
</dbReference>
<dbReference type="HAMAP" id="MF_01326_B">
    <property type="entry name" value="Ribosomal_uL24_B"/>
    <property type="match status" value="1"/>
</dbReference>
<evidence type="ECO:0000313" key="14">
    <source>
        <dbReference type="Proteomes" id="UP000282930"/>
    </source>
</evidence>
<evidence type="ECO:0000256" key="4">
    <source>
        <dbReference type="ARBA" id="ARBA00022730"/>
    </source>
</evidence>
<evidence type="ECO:0000256" key="7">
    <source>
        <dbReference type="ARBA" id="ARBA00023274"/>
    </source>
</evidence>
<dbReference type="GO" id="GO:0019843">
    <property type="term" value="F:rRNA binding"/>
    <property type="evidence" value="ECO:0007669"/>
    <property type="project" value="UniProtKB-UniRule"/>
</dbReference>
<dbReference type="CDD" id="cd06089">
    <property type="entry name" value="KOW_RPL26"/>
    <property type="match status" value="1"/>
</dbReference>
<dbReference type="AlphaFoldDB" id="A0A3T0D4M9"/>
<keyword evidence="14" id="KW-1185">Reference proteome</keyword>
<evidence type="ECO:0000256" key="10">
    <source>
        <dbReference type="HAMAP-Rule" id="MF_01326"/>
    </source>
</evidence>
<protein>
    <recommendedName>
        <fullName evidence="8 10">Large ribosomal subunit protein uL24</fullName>
    </recommendedName>
</protein>
<evidence type="ECO:0000256" key="9">
    <source>
        <dbReference type="ARBA" id="ARBA00058688"/>
    </source>
</evidence>
<dbReference type="EMBL" id="CP034791">
    <property type="protein sequence ID" value="AZT90010.1"/>
    <property type="molecule type" value="Genomic_DNA"/>
</dbReference>
<keyword evidence="6 10" id="KW-0689">Ribosomal protein</keyword>
<dbReference type="InterPro" id="IPR005824">
    <property type="entry name" value="KOW"/>
</dbReference>
<evidence type="ECO:0000256" key="2">
    <source>
        <dbReference type="ARBA" id="ARBA00010618"/>
    </source>
</evidence>
<dbReference type="FunFam" id="2.30.30.30:FF:000004">
    <property type="entry name" value="50S ribosomal protein L24"/>
    <property type="match status" value="1"/>
</dbReference>
<dbReference type="GO" id="GO:1990904">
    <property type="term" value="C:ribonucleoprotein complex"/>
    <property type="evidence" value="ECO:0007669"/>
    <property type="project" value="UniProtKB-KW"/>
</dbReference>
<dbReference type="KEGG" id="ccha:ELD05_04710"/>
<comment type="similarity">
    <text evidence="2 10 11">Belongs to the universal ribosomal protein uL24 family.</text>
</comment>
<keyword evidence="4 10" id="KW-0699">rRNA-binding</keyword>
<keyword evidence="7 10" id="KW-0687">Ribonucleoprotein</keyword>
<dbReference type="NCBIfam" id="TIGR01079">
    <property type="entry name" value="rplX_bact"/>
    <property type="match status" value="1"/>
</dbReference>
<sequence length="110" mass="12240">MPNKVHVKKGDTVVVISGKYKGKQGKVLTVLPKDKKVVVEGVNIVKKHVKPNPKMPQGGIITQEAPIWACKVMLVCPKCNKPTRIGHRFIQEGEEEKKVRTCKKCGEIID</sequence>
<reference evidence="13 14" key="1">
    <citation type="submission" date="2018-12" db="EMBL/GenBank/DDBJ databases">
        <title>Genome sequence from the cellulolytic species, Caldicellulosiruptor changbaiensis.</title>
        <authorList>
            <person name="Blumer-Schuette S.E."/>
            <person name="Mendoza C."/>
        </authorList>
    </citation>
    <scope>NUCLEOTIDE SEQUENCE [LARGE SCALE GENOMIC DNA]</scope>
    <source>
        <strain evidence="13 14">CBS-Z</strain>
    </source>
</reference>
<name>A0A3T0D4M9_9FIRM</name>
<dbReference type="Pfam" id="PF00467">
    <property type="entry name" value="KOW"/>
    <property type="match status" value="1"/>
</dbReference>
<dbReference type="SUPFAM" id="SSF50104">
    <property type="entry name" value="Translation proteins SH3-like domain"/>
    <property type="match status" value="1"/>
</dbReference>
<gene>
    <name evidence="10" type="primary">rplX</name>
    <name evidence="13" type="ORF">ELD05_04710</name>
</gene>
<dbReference type="SMART" id="SM00739">
    <property type="entry name" value="KOW"/>
    <property type="match status" value="1"/>
</dbReference>
<evidence type="ECO:0000313" key="13">
    <source>
        <dbReference type="EMBL" id="AZT90010.1"/>
    </source>
</evidence>
<dbReference type="GO" id="GO:0005840">
    <property type="term" value="C:ribosome"/>
    <property type="evidence" value="ECO:0007669"/>
    <property type="project" value="UniProtKB-KW"/>
</dbReference>
<dbReference type="InterPro" id="IPR014722">
    <property type="entry name" value="Rib_uL2_dom2"/>
</dbReference>
<dbReference type="InterPro" id="IPR041988">
    <property type="entry name" value="Ribosomal_uL24_KOW"/>
</dbReference>
<keyword evidence="5 10" id="KW-0694">RNA-binding</keyword>
<proteinExistence type="inferred from homology"/>
<dbReference type="InterPro" id="IPR008991">
    <property type="entry name" value="Translation_prot_SH3-like_sf"/>
</dbReference>
<evidence type="ECO:0000256" key="6">
    <source>
        <dbReference type="ARBA" id="ARBA00022980"/>
    </source>
</evidence>
<evidence type="ECO:0000256" key="5">
    <source>
        <dbReference type="ARBA" id="ARBA00022884"/>
    </source>
</evidence>
<dbReference type="GO" id="GO:0006412">
    <property type="term" value="P:translation"/>
    <property type="evidence" value="ECO:0007669"/>
    <property type="project" value="UniProtKB-UniRule"/>
</dbReference>
<dbReference type="RefSeq" id="WP_127351554.1">
    <property type="nucleotide sequence ID" value="NZ_CP034791.1"/>
</dbReference>